<name>A0ABT3I5W8_9GAMM</name>
<proteinExistence type="predicted"/>
<sequence>MKEIDLIQKIGSKRRATRSVDLIAKIKMDHLDTNHWVYPIGYGFRDAIDIRYDERVKDKKKYMVWTQGPIISFKEGDFICSGCKCFALQVEFAQPMGWNVEKDLMYLGNVVFKFFKQKAGKFALYSKYECDQVGFLALLINGNLTGFKKMIL</sequence>
<dbReference type="EMBL" id="JAPDMX010000003">
    <property type="protein sequence ID" value="MCW3171403.1"/>
    <property type="molecule type" value="Genomic_DNA"/>
</dbReference>
<gene>
    <name evidence="1" type="ORF">OHT75_02785</name>
</gene>
<keyword evidence="2" id="KW-1185">Reference proteome</keyword>
<organism evidence="1 2">
    <name type="scientific">Shewanella subflava</name>
    <dbReference type="NCBI Taxonomy" id="2986476"/>
    <lineage>
        <taxon>Bacteria</taxon>
        <taxon>Pseudomonadati</taxon>
        <taxon>Pseudomonadota</taxon>
        <taxon>Gammaproteobacteria</taxon>
        <taxon>Alteromonadales</taxon>
        <taxon>Shewanellaceae</taxon>
        <taxon>Shewanella</taxon>
    </lineage>
</organism>
<protein>
    <recommendedName>
        <fullName evidence="3">YopX protein domain-containing protein</fullName>
    </recommendedName>
</protein>
<dbReference type="RefSeq" id="WP_264724898.1">
    <property type="nucleotide sequence ID" value="NZ_JAPDMX010000003.1"/>
</dbReference>
<evidence type="ECO:0008006" key="3">
    <source>
        <dbReference type="Google" id="ProtNLM"/>
    </source>
</evidence>
<evidence type="ECO:0000313" key="1">
    <source>
        <dbReference type="EMBL" id="MCW3171403.1"/>
    </source>
</evidence>
<comment type="caution">
    <text evidence="1">The sequence shown here is derived from an EMBL/GenBank/DDBJ whole genome shotgun (WGS) entry which is preliminary data.</text>
</comment>
<evidence type="ECO:0000313" key="2">
    <source>
        <dbReference type="Proteomes" id="UP001163714"/>
    </source>
</evidence>
<accession>A0ABT3I5W8</accession>
<dbReference type="Proteomes" id="UP001163714">
    <property type="component" value="Unassembled WGS sequence"/>
</dbReference>
<reference evidence="1" key="1">
    <citation type="submission" date="2022-10" db="EMBL/GenBank/DDBJ databases">
        <title>Shewanella flava sp. nov, isolated from the estuary of the Fenhe River into the Yellow River.</title>
        <authorList>
            <person name="Li Y."/>
        </authorList>
    </citation>
    <scope>NUCLEOTIDE SEQUENCE</scope>
    <source>
        <strain evidence="1">FYR11-62</strain>
    </source>
</reference>